<feature type="transmembrane region" description="Helical" evidence="14">
    <location>
        <begin position="621"/>
        <end position="643"/>
    </location>
</feature>
<dbReference type="PANTHER" id="PTHR10582">
    <property type="entry name" value="TRANSIENT RECEPTOR POTENTIAL ION CHANNEL PROTEIN"/>
    <property type="match status" value="1"/>
</dbReference>
<keyword evidence="5" id="KW-0107">Calcium channel</keyword>
<feature type="transmembrane region" description="Helical" evidence="14">
    <location>
        <begin position="449"/>
        <end position="468"/>
    </location>
</feature>
<dbReference type="EMBL" id="CAJNOC010002518">
    <property type="protein sequence ID" value="CAF0937774.1"/>
    <property type="molecule type" value="Genomic_DNA"/>
</dbReference>
<dbReference type="GO" id="GO:0098703">
    <property type="term" value="P:calcium ion import across plasma membrane"/>
    <property type="evidence" value="ECO:0007669"/>
    <property type="project" value="TreeGrafter"/>
</dbReference>
<feature type="transmembrane region" description="Helical" evidence="14">
    <location>
        <begin position="388"/>
        <end position="408"/>
    </location>
</feature>
<evidence type="ECO:0000256" key="4">
    <source>
        <dbReference type="ARBA" id="ARBA00022568"/>
    </source>
</evidence>
<dbReference type="Proteomes" id="UP000663879">
    <property type="component" value="Unassembled WGS sequence"/>
</dbReference>
<dbReference type="OrthoDB" id="533508at2759"/>
<dbReference type="PROSITE" id="PS50297">
    <property type="entry name" value="ANK_REP_REGION"/>
    <property type="match status" value="3"/>
</dbReference>
<keyword evidence="3" id="KW-1003">Cell membrane</keyword>
<dbReference type="PANTHER" id="PTHR10582:SF28">
    <property type="entry name" value="NANCHUNG, ISOFORM B"/>
    <property type="match status" value="1"/>
</dbReference>
<dbReference type="InterPro" id="IPR005821">
    <property type="entry name" value="Ion_trans_dom"/>
</dbReference>
<keyword evidence="17" id="KW-1185">Reference proteome</keyword>
<comment type="subcellular location">
    <subcellularLocation>
        <location evidence="1">Cell membrane</location>
        <topology evidence="1">Multi-pass membrane protein</topology>
    </subcellularLocation>
</comment>
<feature type="transmembrane region" description="Helical" evidence="14">
    <location>
        <begin position="480"/>
        <end position="506"/>
    </location>
</feature>
<comment type="caution">
    <text evidence="16">The sequence shown here is derived from an EMBL/GenBank/DDBJ whole genome shotgun (WGS) entry which is preliminary data.</text>
</comment>
<evidence type="ECO:0000256" key="11">
    <source>
        <dbReference type="ARBA" id="ARBA00023136"/>
    </source>
</evidence>
<name>A0A814C3F4_9BILA</name>
<evidence type="ECO:0000256" key="1">
    <source>
        <dbReference type="ARBA" id="ARBA00004651"/>
    </source>
</evidence>
<sequence length="663" mass="76101">MGNTTSDVNDSIKAQADSENGPDIYKLLNVNGSGELVRLMKIALSTKDFTDLDNFIKTEVVKYLYNNGQGGNIPIEEIVSRRIGDKLSKPLTNLTRLIESKRDINTKEICFDIYKCGAVGESLLHLCMLNGTTLCHELAKRLIKHFPKMVNDFYLSEVYYGETALHMAIVSEDPSMVKFLLVNGADVHVRCCGKFFCPDDQKNNQEHTILQEIPIFPVNTNYMGYTYFGEYPLSFAAILNQEECIRLLMASGADPNKQDFNGNTVLHMLVIYNNLPMFKLMLDFNASLHIKNRQGLTPLTLAAKLARKEMFQFILEKLRHVWFTYADISYGSYPLATIDTISKDGTTDTTSAIYLIANGETDDHLELLEGFVVDLINQKWNSYIKHKFYFEFVLFILFFAISIALVLLERKYFDYLNENYHCVATNRTTSNLLKECSCAYLYPTDSARYARVVVELIMILYSISYLIIMGSELYIQKITSYIQTLLFNPSKIFFIMSLICNLLLIPMRFSCTTEGEDILLVLSIIFRSIFILYLGRGFKTISTFIFIIHKVLRTNFFRFMIIFSVFVTGFSQSFYVALDFGKNTQHKVFTSPLKALFDLLTMCLHDLEEIYLDIMASNYHIVGAFLFLGFLILVSILLVNLLIAMMAHTYDVTTQLKREWLRQ</sequence>
<proteinExistence type="predicted"/>
<protein>
    <recommendedName>
        <fullName evidence="15">Ion transport domain-containing protein</fullName>
    </recommendedName>
</protein>
<keyword evidence="4" id="KW-0109">Calcium transport</keyword>
<organism evidence="16 17">
    <name type="scientific">Brachionus calyciflorus</name>
    <dbReference type="NCBI Taxonomy" id="104777"/>
    <lineage>
        <taxon>Eukaryota</taxon>
        <taxon>Metazoa</taxon>
        <taxon>Spiralia</taxon>
        <taxon>Gnathifera</taxon>
        <taxon>Rotifera</taxon>
        <taxon>Eurotatoria</taxon>
        <taxon>Monogononta</taxon>
        <taxon>Pseudotrocha</taxon>
        <taxon>Ploima</taxon>
        <taxon>Brachionidae</taxon>
        <taxon>Brachionus</taxon>
    </lineage>
</organism>
<keyword evidence="7" id="KW-0677">Repeat</keyword>
<evidence type="ECO:0000256" key="13">
    <source>
        <dbReference type="PROSITE-ProRule" id="PRU00023"/>
    </source>
</evidence>
<dbReference type="SUPFAM" id="SSF48403">
    <property type="entry name" value="Ankyrin repeat"/>
    <property type="match status" value="1"/>
</dbReference>
<keyword evidence="8" id="KW-0106">Calcium</keyword>
<keyword evidence="13" id="KW-0040">ANK repeat</keyword>
<dbReference type="Pfam" id="PF00520">
    <property type="entry name" value="Ion_trans"/>
    <property type="match status" value="1"/>
</dbReference>
<dbReference type="Pfam" id="PF12796">
    <property type="entry name" value="Ank_2"/>
    <property type="match status" value="2"/>
</dbReference>
<keyword evidence="11 14" id="KW-0472">Membrane</keyword>
<dbReference type="InterPro" id="IPR002110">
    <property type="entry name" value="Ankyrin_rpt"/>
</dbReference>
<dbReference type="PROSITE" id="PS50088">
    <property type="entry name" value="ANK_REPEAT"/>
    <property type="match status" value="3"/>
</dbReference>
<evidence type="ECO:0000256" key="9">
    <source>
        <dbReference type="ARBA" id="ARBA00022989"/>
    </source>
</evidence>
<evidence type="ECO:0000256" key="14">
    <source>
        <dbReference type="SAM" id="Phobius"/>
    </source>
</evidence>
<dbReference type="GO" id="GO:0005886">
    <property type="term" value="C:plasma membrane"/>
    <property type="evidence" value="ECO:0007669"/>
    <property type="project" value="UniProtKB-SubCell"/>
</dbReference>
<keyword evidence="12" id="KW-0407">Ion channel</keyword>
<evidence type="ECO:0000256" key="12">
    <source>
        <dbReference type="ARBA" id="ARBA00023303"/>
    </source>
</evidence>
<dbReference type="SMART" id="SM00248">
    <property type="entry name" value="ANK"/>
    <property type="match status" value="5"/>
</dbReference>
<dbReference type="InterPro" id="IPR024862">
    <property type="entry name" value="TRPV"/>
</dbReference>
<evidence type="ECO:0000256" key="7">
    <source>
        <dbReference type="ARBA" id="ARBA00022737"/>
    </source>
</evidence>
<evidence type="ECO:0000256" key="10">
    <source>
        <dbReference type="ARBA" id="ARBA00023065"/>
    </source>
</evidence>
<feature type="transmembrane region" description="Helical" evidence="14">
    <location>
        <begin position="556"/>
        <end position="578"/>
    </location>
</feature>
<accession>A0A814C3F4</accession>
<keyword evidence="9 14" id="KW-1133">Transmembrane helix</keyword>
<evidence type="ECO:0000256" key="6">
    <source>
        <dbReference type="ARBA" id="ARBA00022692"/>
    </source>
</evidence>
<dbReference type="AlphaFoldDB" id="A0A814C3F4"/>
<evidence type="ECO:0000313" key="16">
    <source>
        <dbReference type="EMBL" id="CAF0937774.1"/>
    </source>
</evidence>
<evidence type="ECO:0000256" key="2">
    <source>
        <dbReference type="ARBA" id="ARBA00022448"/>
    </source>
</evidence>
<dbReference type="GO" id="GO:0005262">
    <property type="term" value="F:calcium channel activity"/>
    <property type="evidence" value="ECO:0007669"/>
    <property type="project" value="UniProtKB-KW"/>
</dbReference>
<feature type="repeat" description="ANK" evidence="13">
    <location>
        <begin position="228"/>
        <end position="260"/>
    </location>
</feature>
<keyword evidence="6 14" id="KW-0812">Transmembrane</keyword>
<feature type="domain" description="Ion transport" evidence="15">
    <location>
        <begin position="389"/>
        <end position="655"/>
    </location>
</feature>
<evidence type="ECO:0000259" key="15">
    <source>
        <dbReference type="Pfam" id="PF00520"/>
    </source>
</evidence>
<evidence type="ECO:0000256" key="3">
    <source>
        <dbReference type="ARBA" id="ARBA00022475"/>
    </source>
</evidence>
<feature type="non-terminal residue" evidence="16">
    <location>
        <position position="1"/>
    </location>
</feature>
<evidence type="ECO:0000256" key="8">
    <source>
        <dbReference type="ARBA" id="ARBA00022837"/>
    </source>
</evidence>
<reference evidence="16" key="1">
    <citation type="submission" date="2021-02" db="EMBL/GenBank/DDBJ databases">
        <authorList>
            <person name="Nowell W R."/>
        </authorList>
    </citation>
    <scope>NUCLEOTIDE SEQUENCE</scope>
    <source>
        <strain evidence="16">Ploen Becks lab</strain>
    </source>
</reference>
<gene>
    <name evidence="16" type="ORF">OXX778_LOCUS13259</name>
</gene>
<evidence type="ECO:0000313" key="17">
    <source>
        <dbReference type="Proteomes" id="UP000663879"/>
    </source>
</evidence>
<feature type="repeat" description="ANK" evidence="13">
    <location>
        <begin position="160"/>
        <end position="192"/>
    </location>
</feature>
<keyword evidence="2" id="KW-0813">Transport</keyword>
<keyword evidence="10" id="KW-0406">Ion transport</keyword>
<dbReference type="InterPro" id="IPR036770">
    <property type="entry name" value="Ankyrin_rpt-contain_sf"/>
</dbReference>
<feature type="repeat" description="ANK" evidence="13">
    <location>
        <begin position="261"/>
        <end position="293"/>
    </location>
</feature>
<evidence type="ECO:0000256" key="5">
    <source>
        <dbReference type="ARBA" id="ARBA00022673"/>
    </source>
</evidence>
<dbReference type="Gene3D" id="1.25.40.20">
    <property type="entry name" value="Ankyrin repeat-containing domain"/>
    <property type="match status" value="1"/>
</dbReference>
<feature type="transmembrane region" description="Helical" evidence="14">
    <location>
        <begin position="518"/>
        <end position="535"/>
    </location>
</feature>